<dbReference type="PANTHER" id="PTHR24305:SF180">
    <property type="entry name" value="P450, PUTATIVE (EUROFUNG)-RELATED"/>
    <property type="match status" value="1"/>
</dbReference>
<evidence type="ECO:0000256" key="4">
    <source>
        <dbReference type="ARBA" id="ARBA00023002"/>
    </source>
</evidence>
<comment type="similarity">
    <text evidence="2 7">Belongs to the cytochrome P450 family.</text>
</comment>
<evidence type="ECO:0000256" key="7">
    <source>
        <dbReference type="RuleBase" id="RU000461"/>
    </source>
</evidence>
<keyword evidence="5 6" id="KW-0408">Iron</keyword>
<dbReference type="GO" id="GO:0020037">
    <property type="term" value="F:heme binding"/>
    <property type="evidence" value="ECO:0007669"/>
    <property type="project" value="InterPro"/>
</dbReference>
<dbReference type="STRING" id="1073089.A0A1L9RYA7"/>
<comment type="cofactor">
    <cofactor evidence="1 6">
        <name>heme</name>
        <dbReference type="ChEBI" id="CHEBI:30413"/>
    </cofactor>
</comment>
<dbReference type="EMBL" id="KV878210">
    <property type="protein sequence ID" value="OJJ39864.1"/>
    <property type="molecule type" value="Genomic_DNA"/>
</dbReference>
<dbReference type="InterPro" id="IPR036396">
    <property type="entry name" value="Cyt_P450_sf"/>
</dbReference>
<evidence type="ECO:0000256" key="6">
    <source>
        <dbReference type="PIRSR" id="PIRSR602401-1"/>
    </source>
</evidence>
<accession>A0A1L9RYA7</accession>
<dbReference type="InterPro" id="IPR002401">
    <property type="entry name" value="Cyt_P450_E_grp-I"/>
</dbReference>
<feature type="transmembrane region" description="Helical" evidence="8">
    <location>
        <begin position="7"/>
        <end position="28"/>
    </location>
</feature>
<dbReference type="Proteomes" id="UP000184383">
    <property type="component" value="Unassembled WGS sequence"/>
</dbReference>
<evidence type="ECO:0000256" key="5">
    <source>
        <dbReference type="ARBA" id="ARBA00023004"/>
    </source>
</evidence>
<dbReference type="AlphaFoldDB" id="A0A1L9RYA7"/>
<dbReference type="PRINTS" id="PR00385">
    <property type="entry name" value="P450"/>
</dbReference>
<evidence type="ECO:0000256" key="2">
    <source>
        <dbReference type="ARBA" id="ARBA00010617"/>
    </source>
</evidence>
<keyword evidence="6 7" id="KW-0349">Heme</keyword>
<dbReference type="Pfam" id="PF00067">
    <property type="entry name" value="p450"/>
    <property type="match status" value="1"/>
</dbReference>
<evidence type="ECO:0000256" key="8">
    <source>
        <dbReference type="SAM" id="Phobius"/>
    </source>
</evidence>
<evidence type="ECO:0000256" key="1">
    <source>
        <dbReference type="ARBA" id="ARBA00001971"/>
    </source>
</evidence>
<keyword evidence="8" id="KW-0812">Transmembrane</keyword>
<dbReference type="GO" id="GO:0005506">
    <property type="term" value="F:iron ion binding"/>
    <property type="evidence" value="ECO:0007669"/>
    <property type="project" value="InterPro"/>
</dbReference>
<keyword evidence="3 6" id="KW-0479">Metal-binding</keyword>
<dbReference type="PRINTS" id="PR00463">
    <property type="entry name" value="EP450I"/>
</dbReference>
<organism evidence="9 10">
    <name type="scientific">Aspergillus wentii DTO 134E9</name>
    <dbReference type="NCBI Taxonomy" id="1073089"/>
    <lineage>
        <taxon>Eukaryota</taxon>
        <taxon>Fungi</taxon>
        <taxon>Dikarya</taxon>
        <taxon>Ascomycota</taxon>
        <taxon>Pezizomycotina</taxon>
        <taxon>Eurotiomycetes</taxon>
        <taxon>Eurotiomycetidae</taxon>
        <taxon>Eurotiales</taxon>
        <taxon>Aspergillaceae</taxon>
        <taxon>Aspergillus</taxon>
        <taxon>Aspergillus subgen. Cremei</taxon>
    </lineage>
</organism>
<dbReference type="InterPro" id="IPR017972">
    <property type="entry name" value="Cyt_P450_CS"/>
</dbReference>
<dbReference type="OrthoDB" id="3934656at2759"/>
<evidence type="ECO:0000313" key="9">
    <source>
        <dbReference type="EMBL" id="OJJ39864.1"/>
    </source>
</evidence>
<reference evidence="10" key="1">
    <citation type="journal article" date="2017" name="Genome Biol.">
        <title>Comparative genomics reveals high biological diversity and specific adaptations in the industrially and medically important fungal genus Aspergillus.</title>
        <authorList>
            <person name="de Vries R.P."/>
            <person name="Riley R."/>
            <person name="Wiebenga A."/>
            <person name="Aguilar-Osorio G."/>
            <person name="Amillis S."/>
            <person name="Uchima C.A."/>
            <person name="Anderluh G."/>
            <person name="Asadollahi M."/>
            <person name="Askin M."/>
            <person name="Barry K."/>
            <person name="Battaglia E."/>
            <person name="Bayram O."/>
            <person name="Benocci T."/>
            <person name="Braus-Stromeyer S.A."/>
            <person name="Caldana C."/>
            <person name="Canovas D."/>
            <person name="Cerqueira G.C."/>
            <person name="Chen F."/>
            <person name="Chen W."/>
            <person name="Choi C."/>
            <person name="Clum A."/>
            <person name="Dos Santos R.A."/>
            <person name="Damasio A.R."/>
            <person name="Diallinas G."/>
            <person name="Emri T."/>
            <person name="Fekete E."/>
            <person name="Flipphi M."/>
            <person name="Freyberg S."/>
            <person name="Gallo A."/>
            <person name="Gournas C."/>
            <person name="Habgood R."/>
            <person name="Hainaut M."/>
            <person name="Harispe M.L."/>
            <person name="Henrissat B."/>
            <person name="Hilden K.S."/>
            <person name="Hope R."/>
            <person name="Hossain A."/>
            <person name="Karabika E."/>
            <person name="Karaffa L."/>
            <person name="Karanyi Z."/>
            <person name="Krasevec N."/>
            <person name="Kuo A."/>
            <person name="Kusch H."/>
            <person name="LaButti K."/>
            <person name="Lagendijk E.L."/>
            <person name="Lapidus A."/>
            <person name="Levasseur A."/>
            <person name="Lindquist E."/>
            <person name="Lipzen A."/>
            <person name="Logrieco A.F."/>
            <person name="MacCabe A."/>
            <person name="Maekelae M.R."/>
            <person name="Malavazi I."/>
            <person name="Melin P."/>
            <person name="Meyer V."/>
            <person name="Mielnichuk N."/>
            <person name="Miskei M."/>
            <person name="Molnar A.P."/>
            <person name="Mule G."/>
            <person name="Ngan C.Y."/>
            <person name="Orejas M."/>
            <person name="Orosz E."/>
            <person name="Ouedraogo J.P."/>
            <person name="Overkamp K.M."/>
            <person name="Park H.-S."/>
            <person name="Perrone G."/>
            <person name="Piumi F."/>
            <person name="Punt P.J."/>
            <person name="Ram A.F."/>
            <person name="Ramon A."/>
            <person name="Rauscher S."/>
            <person name="Record E."/>
            <person name="Riano-Pachon D.M."/>
            <person name="Robert V."/>
            <person name="Roehrig J."/>
            <person name="Ruller R."/>
            <person name="Salamov A."/>
            <person name="Salih N.S."/>
            <person name="Samson R.A."/>
            <person name="Sandor E."/>
            <person name="Sanguinetti M."/>
            <person name="Schuetze T."/>
            <person name="Sepcic K."/>
            <person name="Shelest E."/>
            <person name="Sherlock G."/>
            <person name="Sophianopoulou V."/>
            <person name="Squina F.M."/>
            <person name="Sun H."/>
            <person name="Susca A."/>
            <person name="Todd R.B."/>
            <person name="Tsang A."/>
            <person name="Unkles S.E."/>
            <person name="van de Wiele N."/>
            <person name="van Rossen-Uffink D."/>
            <person name="Oliveira J.V."/>
            <person name="Vesth T.C."/>
            <person name="Visser J."/>
            <person name="Yu J.-H."/>
            <person name="Zhou M."/>
            <person name="Andersen M.R."/>
            <person name="Archer D.B."/>
            <person name="Baker S.E."/>
            <person name="Benoit I."/>
            <person name="Brakhage A.A."/>
            <person name="Braus G.H."/>
            <person name="Fischer R."/>
            <person name="Frisvad J.C."/>
            <person name="Goldman G.H."/>
            <person name="Houbraken J."/>
            <person name="Oakley B."/>
            <person name="Pocsi I."/>
            <person name="Scazzocchio C."/>
            <person name="Seiboth B."/>
            <person name="vanKuyk P.A."/>
            <person name="Wortman J."/>
            <person name="Dyer P.S."/>
            <person name="Grigoriev I.V."/>
        </authorList>
    </citation>
    <scope>NUCLEOTIDE SEQUENCE [LARGE SCALE GENOMIC DNA]</scope>
    <source>
        <strain evidence="10">DTO 134E9</strain>
    </source>
</reference>
<keyword evidence="8" id="KW-0472">Membrane</keyword>
<protein>
    <recommendedName>
        <fullName evidence="11">Cytochrome P450</fullName>
    </recommendedName>
</protein>
<evidence type="ECO:0008006" key="11">
    <source>
        <dbReference type="Google" id="ProtNLM"/>
    </source>
</evidence>
<evidence type="ECO:0000313" key="10">
    <source>
        <dbReference type="Proteomes" id="UP000184383"/>
    </source>
</evidence>
<dbReference type="SUPFAM" id="SSF48264">
    <property type="entry name" value="Cytochrome P450"/>
    <property type="match status" value="1"/>
</dbReference>
<dbReference type="InterPro" id="IPR001128">
    <property type="entry name" value="Cyt_P450"/>
</dbReference>
<proteinExistence type="inferred from homology"/>
<dbReference type="InterPro" id="IPR050121">
    <property type="entry name" value="Cytochrome_P450_monoxygenase"/>
</dbReference>
<dbReference type="VEuPathDB" id="FungiDB:ASPWEDRAFT_129586"/>
<dbReference type="Gene3D" id="1.10.630.10">
    <property type="entry name" value="Cytochrome P450"/>
    <property type="match status" value="1"/>
</dbReference>
<dbReference type="RefSeq" id="XP_040693540.1">
    <property type="nucleotide sequence ID" value="XM_040829255.1"/>
</dbReference>
<keyword evidence="7" id="KW-0503">Monooxygenase</keyword>
<gene>
    <name evidence="9" type="ORF">ASPWEDRAFT_129586</name>
</gene>
<dbReference type="GO" id="GO:0016705">
    <property type="term" value="F:oxidoreductase activity, acting on paired donors, with incorporation or reduction of molecular oxygen"/>
    <property type="evidence" value="ECO:0007669"/>
    <property type="project" value="InterPro"/>
</dbReference>
<name>A0A1L9RYA7_ASPWE</name>
<dbReference type="PANTHER" id="PTHR24305">
    <property type="entry name" value="CYTOCHROME P450"/>
    <property type="match status" value="1"/>
</dbReference>
<keyword evidence="10" id="KW-1185">Reference proteome</keyword>
<keyword evidence="8" id="KW-1133">Transmembrane helix</keyword>
<dbReference type="PROSITE" id="PS00086">
    <property type="entry name" value="CYTOCHROME_P450"/>
    <property type="match status" value="1"/>
</dbReference>
<keyword evidence="4 7" id="KW-0560">Oxidoreductase</keyword>
<dbReference type="CDD" id="cd11060">
    <property type="entry name" value="CYP57A1-like"/>
    <property type="match status" value="1"/>
</dbReference>
<dbReference type="GO" id="GO:0004497">
    <property type="term" value="F:monooxygenase activity"/>
    <property type="evidence" value="ECO:0007669"/>
    <property type="project" value="UniProtKB-KW"/>
</dbReference>
<feature type="binding site" description="axial binding residue" evidence="6">
    <location>
        <position position="451"/>
    </location>
    <ligand>
        <name>heme</name>
        <dbReference type="ChEBI" id="CHEBI:30413"/>
    </ligand>
    <ligandPart>
        <name>Fe</name>
        <dbReference type="ChEBI" id="CHEBI:18248"/>
    </ligandPart>
</feature>
<sequence>MISTSDTFINIILSGLIALVSHFLWNYIRSPLKSFPGPLVTSFTDLWRLLDVYNRRCDITHLRLHRKHGGAVRMGPNVLSLSDPSMVNRVYSTKNPWEKSSMYSVNDVMVNGTRVSNLFSTRDETWHSTIIRPVKSLYSMTRVQDAEHSVDTAIQLYFEKLQERFVSTGRPCDMADYMLYFAWDAMSQITFSETLGVLNAGCDDQKFLETSTRSLDYFAPICQIPGLDLLLDKNPIQRVGPPTFGWANVFSLQMYQKRLEQGPRGPNAKTDFLDKFIELKKKRPDLVDDNAVITYLLSNVLAGSDTTAISLCSVMYHVLKHRSVYQRLREELDTAQLALPASWKEVQKLPYLDAVMRESMRIHPGVGLMLERIVPEGGLTLPDGRFVPAGTVVGMNPWVINRDADIFGPDVDSFIPERWLKQEGETDEEFNTRRARMKGADLTFGAGSRMCMGRYLSQLESYKLIATMFSKFDMELANPKNEWKIINSWFVRQENIPVVLKERVR</sequence>
<dbReference type="GeneID" id="63745103"/>
<evidence type="ECO:0000256" key="3">
    <source>
        <dbReference type="ARBA" id="ARBA00022723"/>
    </source>
</evidence>